<keyword evidence="2" id="KW-1185">Reference proteome</keyword>
<sequence>MDVAFNPQGFNKPGLMKYRVGKVAVLKSTANKSCRPENSFLQTALCKLSINENGRWKADKEVVFLFKPAGLPPGTAKGNFTKTGFSEPAVVECR</sequence>
<comment type="caution">
    <text evidence="1">The sequence shown here is derived from an EMBL/GenBank/DDBJ whole genome shotgun (WGS) entry which is preliminary data.</text>
</comment>
<dbReference type="AlphaFoldDB" id="A0A286U1L0"/>
<evidence type="ECO:0000313" key="2">
    <source>
        <dbReference type="Proteomes" id="UP000218542"/>
    </source>
</evidence>
<protein>
    <submittedName>
        <fullName evidence="1">Uncharacterized protein</fullName>
    </submittedName>
</protein>
<reference evidence="2" key="1">
    <citation type="journal article" date="2017" name="Environ. Microbiol. Rep.">
        <title>Genetic Diversity of Marine Anaerobic Ammonium-Oxidizing Bacteria as Revealed by Genomic and Proteomic Analyses of 'Candidatus Scalindua japonica'.</title>
        <authorList>
            <person name="Oshiki M."/>
            <person name="Mizuto K."/>
            <person name="Kimura Z."/>
            <person name="Kindaichi T."/>
            <person name="Satoh H."/>
            <person name="Okabe S."/>
        </authorList>
    </citation>
    <scope>NUCLEOTIDE SEQUENCE [LARGE SCALE GENOMIC DNA]</scope>
    <source>
        <strain evidence="2">husup-a2</strain>
    </source>
</reference>
<organism evidence="1 2">
    <name type="scientific">Candidatus Scalindua japonica</name>
    <dbReference type="NCBI Taxonomy" id="1284222"/>
    <lineage>
        <taxon>Bacteria</taxon>
        <taxon>Pseudomonadati</taxon>
        <taxon>Planctomycetota</taxon>
        <taxon>Candidatus Brocadiia</taxon>
        <taxon>Candidatus Brocadiales</taxon>
        <taxon>Candidatus Scalinduaceae</taxon>
        <taxon>Candidatus Scalindua</taxon>
    </lineage>
</organism>
<proteinExistence type="predicted"/>
<dbReference type="Proteomes" id="UP000218542">
    <property type="component" value="Unassembled WGS sequence"/>
</dbReference>
<dbReference type="EMBL" id="BAOS01000028">
    <property type="protein sequence ID" value="GAX62006.1"/>
    <property type="molecule type" value="Genomic_DNA"/>
</dbReference>
<gene>
    <name evidence="1" type="ORF">SCALIN_C28_0208</name>
</gene>
<evidence type="ECO:0000313" key="1">
    <source>
        <dbReference type="EMBL" id="GAX62006.1"/>
    </source>
</evidence>
<accession>A0A286U1L0</accession>
<name>A0A286U1L0_9BACT</name>